<dbReference type="SUPFAM" id="SSF54001">
    <property type="entry name" value="Cysteine proteinases"/>
    <property type="match status" value="1"/>
</dbReference>
<dbReference type="RefSeq" id="WP_048640451.1">
    <property type="nucleotide sequence ID" value="NZ_CP012040.1"/>
</dbReference>
<dbReference type="Pfam" id="PF01841">
    <property type="entry name" value="Transglut_core"/>
    <property type="match status" value="1"/>
</dbReference>
<dbReference type="KEGG" id="camu:CA2015_0496"/>
<dbReference type="AlphaFoldDB" id="A0A0H4PA13"/>
<proteinExistence type="predicted"/>
<evidence type="ECO:0000313" key="3">
    <source>
        <dbReference type="Proteomes" id="UP000036520"/>
    </source>
</evidence>
<dbReference type="EMBL" id="CP012040">
    <property type="protein sequence ID" value="AKP49965.1"/>
    <property type="molecule type" value="Genomic_DNA"/>
</dbReference>
<dbReference type="InterPro" id="IPR002931">
    <property type="entry name" value="Transglutaminase-like"/>
</dbReference>
<dbReference type="STRING" id="320787.CA2015_0496"/>
<evidence type="ECO:0000259" key="1">
    <source>
        <dbReference type="SMART" id="SM00460"/>
    </source>
</evidence>
<dbReference type="InterPro" id="IPR038765">
    <property type="entry name" value="Papain-like_cys_pep_sf"/>
</dbReference>
<dbReference type="OrthoDB" id="9804872at2"/>
<sequence>MRLKIQHTTTYEYQKSVRLNPHHFYLKPLQRNYLEINAYKLDIDPKPEGVNERYSIEGNPYYQAWFTGETENMVIKVDFEVNTSHFNPFLFLMDQWFLQNFNPEADIPFSYQQKNLPILQPYLTHSNNNLLKSYALEKLRTKDPIQFLTQLNAAIHADWHHIIREEENLWSAARTFAAGKGSCRDLSFMLIEMLRHVGLAARFVSGYAFNPELEEGHELHAWVETYLPGAGWVGLDPSLGLMADEHYIPLAASFLPENTLPVHGSFGGENLKPSTLHTTLSIHPF</sequence>
<name>A0A0H4PA13_9BACT</name>
<dbReference type="InterPro" id="IPR013589">
    <property type="entry name" value="Bac_transglu_N"/>
</dbReference>
<dbReference type="Proteomes" id="UP000036520">
    <property type="component" value="Chromosome"/>
</dbReference>
<keyword evidence="3" id="KW-1185">Reference proteome</keyword>
<gene>
    <name evidence="2" type="ORF">CA2015_0496</name>
</gene>
<accession>A0A0H4PA13</accession>
<dbReference type="Pfam" id="PF08379">
    <property type="entry name" value="Bact_transglu_N"/>
    <property type="match status" value="1"/>
</dbReference>
<reference evidence="2 3" key="1">
    <citation type="submission" date="2015-07" db="EMBL/GenBank/DDBJ databases">
        <authorList>
            <person name="Kim K.M."/>
        </authorList>
    </citation>
    <scope>NUCLEOTIDE SEQUENCE [LARGE SCALE GENOMIC DNA]</scope>
    <source>
        <strain evidence="2 3">KCTC 12363</strain>
    </source>
</reference>
<dbReference type="Gene3D" id="3.10.620.30">
    <property type="match status" value="1"/>
</dbReference>
<dbReference type="PANTHER" id="PTHR33490:SF1">
    <property type="entry name" value="SLL1233 PROTEIN"/>
    <property type="match status" value="1"/>
</dbReference>
<dbReference type="SMART" id="SM00460">
    <property type="entry name" value="TGc"/>
    <property type="match status" value="1"/>
</dbReference>
<protein>
    <submittedName>
        <fullName evidence="2">Transglutaminase domain-containing protein</fullName>
    </submittedName>
</protein>
<feature type="domain" description="Transglutaminase-like" evidence="1">
    <location>
        <begin position="175"/>
        <end position="239"/>
    </location>
</feature>
<organism evidence="2 3">
    <name type="scientific">Cyclobacterium amurskyense</name>
    <dbReference type="NCBI Taxonomy" id="320787"/>
    <lineage>
        <taxon>Bacteria</taxon>
        <taxon>Pseudomonadati</taxon>
        <taxon>Bacteroidota</taxon>
        <taxon>Cytophagia</taxon>
        <taxon>Cytophagales</taxon>
        <taxon>Cyclobacteriaceae</taxon>
        <taxon>Cyclobacterium</taxon>
    </lineage>
</organism>
<dbReference type="PANTHER" id="PTHR33490">
    <property type="entry name" value="BLR5614 PROTEIN-RELATED"/>
    <property type="match status" value="1"/>
</dbReference>
<evidence type="ECO:0000313" key="2">
    <source>
        <dbReference type="EMBL" id="AKP49965.1"/>
    </source>
</evidence>